<reference evidence="4 5" key="1">
    <citation type="journal article" date="2013" name="BMC Genomics">
        <title>The miniature genome of a carnivorous plant Genlisea aurea contains a low number of genes and short non-coding sequences.</title>
        <authorList>
            <person name="Leushkin E.V."/>
            <person name="Sutormin R.A."/>
            <person name="Nabieva E.R."/>
            <person name="Penin A.A."/>
            <person name="Kondrashov A.S."/>
            <person name="Logacheva M.D."/>
        </authorList>
    </citation>
    <scope>NUCLEOTIDE SEQUENCE [LARGE SCALE GENOMIC DNA]</scope>
</reference>
<dbReference type="InterPro" id="IPR011990">
    <property type="entry name" value="TPR-like_helical_dom_sf"/>
</dbReference>
<feature type="repeat" description="PPR" evidence="3">
    <location>
        <begin position="350"/>
        <end position="384"/>
    </location>
</feature>
<evidence type="ECO:0008006" key="6">
    <source>
        <dbReference type="Google" id="ProtNLM"/>
    </source>
</evidence>
<evidence type="ECO:0000256" key="3">
    <source>
        <dbReference type="PROSITE-ProRule" id="PRU00708"/>
    </source>
</evidence>
<evidence type="ECO:0000313" key="5">
    <source>
        <dbReference type="Proteomes" id="UP000015453"/>
    </source>
</evidence>
<dbReference type="SUPFAM" id="SSF48452">
    <property type="entry name" value="TPR-like"/>
    <property type="match status" value="1"/>
</dbReference>
<feature type="repeat" description="PPR" evidence="3">
    <location>
        <begin position="456"/>
        <end position="490"/>
    </location>
</feature>
<feature type="repeat" description="PPR" evidence="3">
    <location>
        <begin position="385"/>
        <end position="419"/>
    </location>
</feature>
<dbReference type="Proteomes" id="UP000015453">
    <property type="component" value="Unassembled WGS sequence"/>
</dbReference>
<accession>S8DST6</accession>
<evidence type="ECO:0000313" key="4">
    <source>
        <dbReference type="EMBL" id="EPS66258.1"/>
    </source>
</evidence>
<dbReference type="SUPFAM" id="SSF81901">
    <property type="entry name" value="HCP-like"/>
    <property type="match status" value="1"/>
</dbReference>
<dbReference type="InterPro" id="IPR051240">
    <property type="entry name" value="Mito_RNA-Proc/Resp"/>
</dbReference>
<evidence type="ECO:0000256" key="2">
    <source>
        <dbReference type="ARBA" id="ARBA00022737"/>
    </source>
</evidence>
<dbReference type="AlphaFoldDB" id="S8DST6"/>
<dbReference type="PANTHER" id="PTHR47933:SF45">
    <property type="entry name" value="PENTACOTRIPEPTIDE-REPEAT REGION OF PRORP DOMAIN-CONTAINING PROTEIN"/>
    <property type="match status" value="1"/>
</dbReference>
<dbReference type="Pfam" id="PF01535">
    <property type="entry name" value="PPR"/>
    <property type="match status" value="2"/>
</dbReference>
<comment type="similarity">
    <text evidence="1">Belongs to the PPR family. P subfamily.</text>
</comment>
<dbReference type="EMBL" id="AUSU01003777">
    <property type="protein sequence ID" value="EPS66258.1"/>
    <property type="molecule type" value="Genomic_DNA"/>
</dbReference>
<dbReference type="PANTHER" id="PTHR47933">
    <property type="entry name" value="PENTATRICOPEPTIDE REPEAT-CONTAINING PROTEIN 1, MITOCHONDRIAL"/>
    <property type="match status" value="1"/>
</dbReference>
<dbReference type="PROSITE" id="PS51375">
    <property type="entry name" value="PPR"/>
    <property type="match status" value="9"/>
</dbReference>
<dbReference type="Pfam" id="PF13812">
    <property type="entry name" value="PPR_3"/>
    <property type="match status" value="1"/>
</dbReference>
<dbReference type="Pfam" id="PF13041">
    <property type="entry name" value="PPR_2"/>
    <property type="match status" value="4"/>
</dbReference>
<feature type="repeat" description="PPR" evidence="3">
    <location>
        <begin position="526"/>
        <end position="560"/>
    </location>
</feature>
<sequence>MSTHQRFHNVVKQFSVSKSDDGIIADLISKSLSTTTKSLLHRIPSSDLNPAVIRRVISNPEVPVSSCLSFFRYLQTTARLPQKPDFRTHVTLALRLFAVRRFAEAKNVLSAAVAANLRCSSVPEIDSYVCEAGADHRTRSDFFDMLFRVYTDGEKFGEALAAFHHMASHDLAIDERSCMVHLIELKRNSLHDSLLEFFQRMVESNVEIRVQAMTLAVQILCKKNQITRARNLMDDLMNTKGTKPNIYTYNSFIEAYMNRSDAEGVGEILAAVANSGIDFNVATYTLLIKWYQKIGKTGYAQKLFDEMREKGLDPDIHVYTSMISLHSRRRDIKTAFALFDESVEKGLKPTVYTYGALIHGACKTGNMEAAELVLAEMRTAGVDLNRVVLNTLIYGYCNRGKIDEAWRLHGLMEAKGFEPDVYAYHAIAAALCRSDRRDEARALLFSVFEEKGIPLNAHSYTTLIDAYGKDGNFVEAKKLFRDMAEAGEKPAAATFNALIDGYCKKGKIKEAHTLRSEMKGRGLIPDVFTYTSLIHGECIVGKTDNAVNLFREMQEEGIPPSDVTYTALIKGLSKDGREEEAFRLYEEMTEAGFMPGDIVYSSLVGSLHGS</sequence>
<dbReference type="Gene3D" id="1.25.40.10">
    <property type="entry name" value="Tetratricopeptide repeat domain"/>
    <property type="match status" value="5"/>
</dbReference>
<dbReference type="OrthoDB" id="185373at2759"/>
<comment type="caution">
    <text evidence="4">The sequence shown here is derived from an EMBL/GenBank/DDBJ whole genome shotgun (WGS) entry which is preliminary data.</text>
</comment>
<feature type="repeat" description="PPR" evidence="3">
    <location>
        <begin position="491"/>
        <end position="525"/>
    </location>
</feature>
<feature type="repeat" description="PPR" evidence="3">
    <location>
        <begin position="420"/>
        <end position="455"/>
    </location>
</feature>
<name>S8DST6_9LAMI</name>
<feature type="repeat" description="PPR" evidence="3">
    <location>
        <begin position="280"/>
        <end position="314"/>
    </location>
</feature>
<dbReference type="GO" id="GO:0003729">
    <property type="term" value="F:mRNA binding"/>
    <property type="evidence" value="ECO:0007669"/>
    <property type="project" value="TreeGrafter"/>
</dbReference>
<feature type="repeat" description="PPR" evidence="3">
    <location>
        <begin position="561"/>
        <end position="595"/>
    </location>
</feature>
<protein>
    <recommendedName>
        <fullName evidence="6">Pentacotripeptide-repeat region of PRORP domain-containing protein</fullName>
    </recommendedName>
</protein>
<proteinExistence type="inferred from homology"/>
<evidence type="ECO:0000256" key="1">
    <source>
        <dbReference type="ARBA" id="ARBA00007626"/>
    </source>
</evidence>
<dbReference type="InterPro" id="IPR002885">
    <property type="entry name" value="PPR_rpt"/>
</dbReference>
<keyword evidence="5" id="KW-1185">Reference proteome</keyword>
<dbReference type="NCBIfam" id="TIGR00756">
    <property type="entry name" value="PPR"/>
    <property type="match status" value="8"/>
</dbReference>
<organism evidence="4 5">
    <name type="scientific">Genlisea aurea</name>
    <dbReference type="NCBI Taxonomy" id="192259"/>
    <lineage>
        <taxon>Eukaryota</taxon>
        <taxon>Viridiplantae</taxon>
        <taxon>Streptophyta</taxon>
        <taxon>Embryophyta</taxon>
        <taxon>Tracheophyta</taxon>
        <taxon>Spermatophyta</taxon>
        <taxon>Magnoliopsida</taxon>
        <taxon>eudicotyledons</taxon>
        <taxon>Gunneridae</taxon>
        <taxon>Pentapetalae</taxon>
        <taxon>asterids</taxon>
        <taxon>lamiids</taxon>
        <taxon>Lamiales</taxon>
        <taxon>Lentibulariaceae</taxon>
        <taxon>Genlisea</taxon>
    </lineage>
</organism>
<feature type="repeat" description="PPR" evidence="3">
    <location>
        <begin position="315"/>
        <end position="349"/>
    </location>
</feature>
<gene>
    <name evidence="4" type="ORF">M569_08518</name>
</gene>
<keyword evidence="2" id="KW-0677">Repeat</keyword>